<feature type="transmembrane region" description="Helical" evidence="1">
    <location>
        <begin position="67"/>
        <end position="87"/>
    </location>
</feature>
<feature type="transmembrane region" description="Helical" evidence="1">
    <location>
        <begin position="235"/>
        <end position="257"/>
    </location>
</feature>
<reference evidence="2 3" key="1">
    <citation type="journal article" date="2022" name="Syst. Appl. Microbiol.">
        <title>Rhodopirellula aestuarii sp. nov., a novel member of the genus Rhodopirellula isolated from brackish sediments collected in the Tagus River estuary, Portugal.</title>
        <authorList>
            <person name="Vitorino I.R."/>
            <person name="Klimek D."/>
            <person name="Calusinska M."/>
            <person name="Lobo-da-Cunha A."/>
            <person name="Vasconcelos V."/>
            <person name="Lage O.M."/>
        </authorList>
    </citation>
    <scope>NUCLEOTIDE SEQUENCE [LARGE SCALE GENOMIC DNA]</scope>
    <source>
        <strain evidence="2 3">ICT_H3.1</strain>
    </source>
</reference>
<keyword evidence="3" id="KW-1185">Reference proteome</keyword>
<name>A0ABT0U3S2_9BACT</name>
<proteinExistence type="predicted"/>
<accession>A0ABT0U3S2</accession>
<keyword evidence="1" id="KW-0472">Membrane</keyword>
<organism evidence="2 3">
    <name type="scientific">Aporhodopirellula aestuarii</name>
    <dbReference type="NCBI Taxonomy" id="2950107"/>
    <lineage>
        <taxon>Bacteria</taxon>
        <taxon>Pseudomonadati</taxon>
        <taxon>Planctomycetota</taxon>
        <taxon>Planctomycetia</taxon>
        <taxon>Pirellulales</taxon>
        <taxon>Pirellulaceae</taxon>
        <taxon>Aporhodopirellula</taxon>
    </lineage>
</organism>
<evidence type="ECO:0008006" key="4">
    <source>
        <dbReference type="Google" id="ProtNLM"/>
    </source>
</evidence>
<dbReference type="RefSeq" id="WP_250928822.1">
    <property type="nucleotide sequence ID" value="NZ_JAMQBK010000029.1"/>
</dbReference>
<keyword evidence="1" id="KW-0812">Transmembrane</keyword>
<dbReference type="Proteomes" id="UP001202961">
    <property type="component" value="Unassembled WGS sequence"/>
</dbReference>
<protein>
    <recommendedName>
        <fullName evidence="4">DUF4190 domain-containing protein</fullName>
    </recommendedName>
</protein>
<sequence length="260" mass="28823">MTRARRIELFRPRHAQRLSITDLFAFVTGFGVWFGGMRIAGIYGFVIGCFALQAASGRLLRRNDWQWGAFSGAATMFGSLCLAWVLFGTFGETHPRVAELIEERLRAAEKSLDAYHADHERWPSDLSKIRITRLGRGDLNAYDQELFDYRVDGDRFHLVYSGGDHQSAGVGVSTEVSLDQVNEFQDWRISPVTFLMKSPGAGCMMMALMFSAVVAVGAAMLFCRDSGQTRIDFMAAVLVAIAGSVIGAMLVDLSMIASRW</sequence>
<dbReference type="EMBL" id="JAMQBK010000029">
    <property type="protein sequence ID" value="MCM2371185.1"/>
    <property type="molecule type" value="Genomic_DNA"/>
</dbReference>
<gene>
    <name evidence="2" type="ORF">NB063_11270</name>
</gene>
<evidence type="ECO:0000313" key="3">
    <source>
        <dbReference type="Proteomes" id="UP001202961"/>
    </source>
</evidence>
<evidence type="ECO:0000256" key="1">
    <source>
        <dbReference type="SAM" id="Phobius"/>
    </source>
</evidence>
<feature type="transmembrane region" description="Helical" evidence="1">
    <location>
        <begin position="204"/>
        <end position="223"/>
    </location>
</feature>
<evidence type="ECO:0000313" key="2">
    <source>
        <dbReference type="EMBL" id="MCM2371185.1"/>
    </source>
</evidence>
<keyword evidence="1" id="KW-1133">Transmembrane helix</keyword>
<comment type="caution">
    <text evidence="2">The sequence shown here is derived from an EMBL/GenBank/DDBJ whole genome shotgun (WGS) entry which is preliminary data.</text>
</comment>